<dbReference type="Gene3D" id="3.40.50.150">
    <property type="entry name" value="Vaccinia Virus protein VP39"/>
    <property type="match status" value="1"/>
</dbReference>
<accession>A0A2P2C1J5</accession>
<protein>
    <submittedName>
        <fullName evidence="1">Putative Methyltransferase type 11</fullName>
    </submittedName>
</protein>
<dbReference type="EMBL" id="CZKB01000001">
    <property type="protein sequence ID" value="CUR55885.1"/>
    <property type="molecule type" value="Genomic_DNA"/>
</dbReference>
<proteinExistence type="predicted"/>
<dbReference type="GO" id="GO:0032259">
    <property type="term" value="P:methylation"/>
    <property type="evidence" value="ECO:0007669"/>
    <property type="project" value="UniProtKB-KW"/>
</dbReference>
<sequence>MSSPCRACSTPTDPFAEGRVLGHVDVSYQRCPACGLVMAVDPTWLDEAYGSAIAKLDIGLLDRCQILANVTSTVLRAERLRGGRFLDWAGGYGTLTRLMRDRGYDFTHTDVYASNVFAEGHDVSSLAGARFDLVTAFEVLEHLPDPKEALAEIAGTTDRLLVTTLVLPDPPPKPGEWWYYAPESGQHITFYTAAALGALAGELGFDGVVTSGLVHYFHRGPVSLVTRAAVRRPAIAYGLGHLAAVLDRRHSLLQTDLARITG</sequence>
<dbReference type="SUPFAM" id="SSF53335">
    <property type="entry name" value="S-adenosyl-L-methionine-dependent methyltransferases"/>
    <property type="match status" value="1"/>
</dbReference>
<keyword evidence="1" id="KW-0808">Transferase</keyword>
<evidence type="ECO:0000313" key="1">
    <source>
        <dbReference type="EMBL" id="CUR55885.1"/>
    </source>
</evidence>
<gene>
    <name evidence="1" type="ORF">NOCA110013</name>
</gene>
<organism evidence="1">
    <name type="scientific">metagenome</name>
    <dbReference type="NCBI Taxonomy" id="256318"/>
    <lineage>
        <taxon>unclassified sequences</taxon>
        <taxon>metagenomes</taxon>
    </lineage>
</organism>
<keyword evidence="1" id="KW-0489">Methyltransferase</keyword>
<dbReference type="GO" id="GO:0008168">
    <property type="term" value="F:methyltransferase activity"/>
    <property type="evidence" value="ECO:0007669"/>
    <property type="project" value="UniProtKB-KW"/>
</dbReference>
<reference evidence="1" key="1">
    <citation type="submission" date="2015-08" db="EMBL/GenBank/DDBJ databases">
        <authorList>
            <person name="Babu N.S."/>
            <person name="Beckwith C.J."/>
            <person name="Beseler K.G."/>
            <person name="Brison A."/>
            <person name="Carone J.V."/>
            <person name="Caskin T.P."/>
            <person name="Diamond M."/>
            <person name="Durham M.E."/>
            <person name="Foxe J.M."/>
            <person name="Go M."/>
            <person name="Henderson B.A."/>
            <person name="Jones I.B."/>
            <person name="McGettigan J.A."/>
            <person name="Micheletti S.J."/>
            <person name="Nasrallah M.E."/>
            <person name="Ortiz D."/>
            <person name="Piller C.R."/>
            <person name="Privatt S.R."/>
            <person name="Schneider S.L."/>
            <person name="Sharp S."/>
            <person name="Smith T.C."/>
            <person name="Stanton J.D."/>
            <person name="Ullery H.E."/>
            <person name="Wilson R.J."/>
            <person name="Serrano M.G."/>
            <person name="Buck G."/>
            <person name="Lee V."/>
            <person name="Wang Y."/>
            <person name="Carvalho R."/>
            <person name="Voegtly L."/>
            <person name="Shi R."/>
            <person name="Duckworth R."/>
            <person name="Johnson A."/>
            <person name="Loviza R."/>
            <person name="Walstead R."/>
            <person name="Shah Z."/>
            <person name="Kiflezghi M."/>
            <person name="Wade K."/>
            <person name="Ball S.L."/>
            <person name="Bradley K.W."/>
            <person name="Asai D.J."/>
            <person name="Bowman C.A."/>
            <person name="Russell D.A."/>
            <person name="Pope W.H."/>
            <person name="Jacobs-Sera D."/>
            <person name="Hendrix R.W."/>
            <person name="Hatfull G.F."/>
        </authorList>
    </citation>
    <scope>NUCLEOTIDE SEQUENCE</scope>
</reference>
<name>A0A2P2C1J5_9ZZZZ</name>
<dbReference type="Pfam" id="PF13489">
    <property type="entry name" value="Methyltransf_23"/>
    <property type="match status" value="1"/>
</dbReference>
<dbReference type="InterPro" id="IPR029063">
    <property type="entry name" value="SAM-dependent_MTases_sf"/>
</dbReference>
<dbReference type="AlphaFoldDB" id="A0A2P2C1J5"/>